<reference evidence="1" key="1">
    <citation type="submission" date="2016-02" db="EMBL/GenBank/DDBJ databases">
        <title>RNAseq analyses of the midgut from blood- or serum-fed Ixodes ricinus ticks.</title>
        <authorList>
            <person name="Perner J."/>
            <person name="Provaznik J."/>
            <person name="Schrenkova J."/>
            <person name="Urbanova V."/>
            <person name="Ribeiro J.M."/>
            <person name="Kopacek P."/>
        </authorList>
    </citation>
    <scope>NUCLEOTIDE SEQUENCE</scope>
    <source>
        <tissue evidence="1">Gut</tissue>
    </source>
</reference>
<evidence type="ECO:0000313" key="1">
    <source>
        <dbReference type="EMBL" id="JAP74175.1"/>
    </source>
</evidence>
<feature type="non-terminal residue" evidence="1">
    <location>
        <position position="1"/>
    </location>
</feature>
<protein>
    <submittedName>
        <fullName evidence="1">Putative secreted protein</fullName>
    </submittedName>
</protein>
<accession>A0A131Y6S6</accession>
<dbReference type="EMBL" id="GEFM01001621">
    <property type="protein sequence ID" value="JAP74175.1"/>
    <property type="molecule type" value="mRNA"/>
</dbReference>
<proteinExistence type="evidence at transcript level"/>
<organism evidence="1">
    <name type="scientific">Ixodes ricinus</name>
    <name type="common">Common tick</name>
    <name type="synonym">Acarus ricinus</name>
    <dbReference type="NCBI Taxonomy" id="34613"/>
    <lineage>
        <taxon>Eukaryota</taxon>
        <taxon>Metazoa</taxon>
        <taxon>Ecdysozoa</taxon>
        <taxon>Arthropoda</taxon>
        <taxon>Chelicerata</taxon>
        <taxon>Arachnida</taxon>
        <taxon>Acari</taxon>
        <taxon>Parasitiformes</taxon>
        <taxon>Ixodida</taxon>
        <taxon>Ixodoidea</taxon>
        <taxon>Ixodidae</taxon>
        <taxon>Ixodinae</taxon>
        <taxon>Ixodes</taxon>
    </lineage>
</organism>
<dbReference type="AlphaFoldDB" id="A0A131Y6S6"/>
<name>A0A131Y6S6_IXORI</name>
<sequence length="83" mass="9344">INLGIFQSLPYSRTPLFWCAKVVEVLLAYPSSHVTSLLTNQRRAWGSSSPTLQPTSVKPRSHTFIWASRNDEHLAKECFALKG</sequence>